<evidence type="ECO:0000313" key="2">
    <source>
        <dbReference type="EMBL" id="KDN52041.1"/>
    </source>
</evidence>
<evidence type="ECO:0000313" key="3">
    <source>
        <dbReference type="Proteomes" id="UP000027361"/>
    </source>
</evidence>
<sequence>MLFCHEELLTSNTIPILLLIWFLLPLPLLLLLLLRQRHHVHATWLLKDPAVKRRWQS</sequence>
<accession>A0A066WE48</accession>
<evidence type="ECO:0000256" key="1">
    <source>
        <dbReference type="SAM" id="Phobius"/>
    </source>
</evidence>
<keyword evidence="1" id="KW-1133">Transmembrane helix</keyword>
<reference evidence="2 3" key="1">
    <citation type="submission" date="2014-05" db="EMBL/GenBank/DDBJ databases">
        <title>Draft genome sequence of a rare smut relative, Tilletiaria anomala UBC 951.</title>
        <authorList>
            <consortium name="DOE Joint Genome Institute"/>
            <person name="Toome M."/>
            <person name="Kuo A."/>
            <person name="Henrissat B."/>
            <person name="Lipzen A."/>
            <person name="Tritt A."/>
            <person name="Yoshinaga Y."/>
            <person name="Zane M."/>
            <person name="Barry K."/>
            <person name="Grigoriev I.V."/>
            <person name="Spatafora J.W."/>
            <person name="Aimea M.C."/>
        </authorList>
    </citation>
    <scope>NUCLEOTIDE SEQUENCE [LARGE SCALE GENOMIC DNA]</scope>
    <source>
        <strain evidence="2 3">UBC 951</strain>
    </source>
</reference>
<gene>
    <name evidence="2" type="ORF">K437DRAFT_254594</name>
</gene>
<dbReference type="GeneID" id="25263917"/>
<dbReference type="Proteomes" id="UP000027361">
    <property type="component" value="Unassembled WGS sequence"/>
</dbReference>
<dbReference type="AlphaFoldDB" id="A0A066WE48"/>
<name>A0A066WE48_TILAU</name>
<organism evidence="2 3">
    <name type="scientific">Tilletiaria anomala (strain ATCC 24038 / CBS 436.72 / UBC 951)</name>
    <dbReference type="NCBI Taxonomy" id="1037660"/>
    <lineage>
        <taxon>Eukaryota</taxon>
        <taxon>Fungi</taxon>
        <taxon>Dikarya</taxon>
        <taxon>Basidiomycota</taxon>
        <taxon>Ustilaginomycotina</taxon>
        <taxon>Exobasidiomycetes</taxon>
        <taxon>Georgefischeriales</taxon>
        <taxon>Tilletiariaceae</taxon>
        <taxon>Tilletiaria</taxon>
    </lineage>
</organism>
<keyword evidence="1" id="KW-0812">Transmembrane</keyword>
<protein>
    <submittedName>
        <fullName evidence="2">Uncharacterized protein</fullName>
    </submittedName>
</protein>
<dbReference type="RefSeq" id="XP_013244898.1">
    <property type="nucleotide sequence ID" value="XM_013389444.1"/>
</dbReference>
<comment type="caution">
    <text evidence="2">The sequence shown here is derived from an EMBL/GenBank/DDBJ whole genome shotgun (WGS) entry which is preliminary data.</text>
</comment>
<proteinExistence type="predicted"/>
<dbReference type="InParanoid" id="A0A066WE48"/>
<feature type="transmembrane region" description="Helical" evidence="1">
    <location>
        <begin position="12"/>
        <end position="34"/>
    </location>
</feature>
<dbReference type="HOGENOM" id="CLU_2998121_0_0_1"/>
<keyword evidence="3" id="KW-1185">Reference proteome</keyword>
<dbReference type="EMBL" id="JMSN01000014">
    <property type="protein sequence ID" value="KDN52041.1"/>
    <property type="molecule type" value="Genomic_DNA"/>
</dbReference>
<keyword evidence="1" id="KW-0472">Membrane</keyword>